<dbReference type="Gene3D" id="4.10.60.10">
    <property type="entry name" value="Zinc finger, CCHC-type"/>
    <property type="match status" value="2"/>
</dbReference>
<accession>A0ABQ5EP17</accession>
<proteinExistence type="predicted"/>
<dbReference type="CDD" id="cd01647">
    <property type="entry name" value="RT_LTR"/>
    <property type="match status" value="1"/>
</dbReference>
<feature type="compositionally biased region" description="Acidic residues" evidence="2">
    <location>
        <begin position="157"/>
        <end position="166"/>
    </location>
</feature>
<dbReference type="Gene3D" id="3.10.10.10">
    <property type="entry name" value="HIV Type 1 Reverse Transcriptase, subunit A, domain 1"/>
    <property type="match status" value="1"/>
</dbReference>
<dbReference type="Pfam" id="PF00098">
    <property type="entry name" value="zf-CCHC"/>
    <property type="match status" value="2"/>
</dbReference>
<feature type="compositionally biased region" description="Pro residues" evidence="2">
    <location>
        <begin position="51"/>
        <end position="72"/>
    </location>
</feature>
<dbReference type="CDD" id="cd00303">
    <property type="entry name" value="retropepsin_like"/>
    <property type="match status" value="1"/>
</dbReference>
<dbReference type="GO" id="GO:0003964">
    <property type="term" value="F:RNA-directed DNA polymerase activity"/>
    <property type="evidence" value="ECO:0007669"/>
    <property type="project" value="UniProtKB-KW"/>
</dbReference>
<feature type="compositionally biased region" description="Low complexity" evidence="2">
    <location>
        <begin position="493"/>
        <end position="507"/>
    </location>
</feature>
<dbReference type="SUPFAM" id="SSF57756">
    <property type="entry name" value="Retrovirus zinc finger-like domains"/>
    <property type="match status" value="1"/>
</dbReference>
<dbReference type="PROSITE" id="PS00141">
    <property type="entry name" value="ASP_PROTEASE"/>
    <property type="match status" value="1"/>
</dbReference>
<keyword evidence="4" id="KW-0695">RNA-directed DNA polymerase</keyword>
<dbReference type="Gene3D" id="2.40.70.10">
    <property type="entry name" value="Acid Proteases"/>
    <property type="match status" value="1"/>
</dbReference>
<feature type="domain" description="CCHC-type" evidence="3">
    <location>
        <begin position="824"/>
        <end position="839"/>
    </location>
</feature>
<dbReference type="InterPro" id="IPR000477">
    <property type="entry name" value="RT_dom"/>
</dbReference>
<dbReference type="InterPro" id="IPR001969">
    <property type="entry name" value="Aspartic_peptidase_AS"/>
</dbReference>
<keyword evidence="4" id="KW-0808">Transferase</keyword>
<keyword evidence="4" id="KW-0548">Nucleotidyltransferase</keyword>
<keyword evidence="1" id="KW-0863">Zinc-finger</keyword>
<dbReference type="Pfam" id="PF08284">
    <property type="entry name" value="RVP_2"/>
    <property type="match status" value="1"/>
</dbReference>
<dbReference type="PANTHER" id="PTHR15503">
    <property type="entry name" value="LDOC1 RELATED"/>
    <property type="match status" value="1"/>
</dbReference>
<dbReference type="Gene3D" id="3.30.70.270">
    <property type="match status" value="1"/>
</dbReference>
<dbReference type="SUPFAM" id="SSF50630">
    <property type="entry name" value="Acid proteases"/>
    <property type="match status" value="1"/>
</dbReference>
<feature type="region of interest" description="Disordered" evidence="2">
    <location>
        <begin position="328"/>
        <end position="372"/>
    </location>
</feature>
<name>A0ABQ5EP17_9ASTR</name>
<dbReference type="Proteomes" id="UP001151760">
    <property type="component" value="Unassembled WGS sequence"/>
</dbReference>
<feature type="compositionally biased region" description="Basic and acidic residues" evidence="2">
    <location>
        <begin position="722"/>
        <end position="733"/>
    </location>
</feature>
<reference evidence="4" key="1">
    <citation type="journal article" date="2022" name="Int. J. Mol. Sci.">
        <title>Draft Genome of Tanacetum Coccineum: Genomic Comparison of Closely Related Tanacetum-Family Plants.</title>
        <authorList>
            <person name="Yamashiro T."/>
            <person name="Shiraishi A."/>
            <person name="Nakayama K."/>
            <person name="Satake H."/>
        </authorList>
    </citation>
    <scope>NUCLEOTIDE SEQUENCE</scope>
</reference>
<comment type="caution">
    <text evidence="4">The sequence shown here is derived from an EMBL/GenBank/DDBJ whole genome shotgun (WGS) entry which is preliminary data.</text>
</comment>
<dbReference type="InterPro" id="IPR005162">
    <property type="entry name" value="Retrotrans_gag_dom"/>
</dbReference>
<feature type="region of interest" description="Disordered" evidence="2">
    <location>
        <begin position="722"/>
        <end position="750"/>
    </location>
</feature>
<dbReference type="Pfam" id="PF24626">
    <property type="entry name" value="SH3_Tf2-1"/>
    <property type="match status" value="1"/>
</dbReference>
<dbReference type="Pfam" id="PF00078">
    <property type="entry name" value="RVT_1"/>
    <property type="match status" value="1"/>
</dbReference>
<sequence length="1427" mass="158422">MSSATSDVTYTSVYTDSEPGRAFWGADDEEVSEGGIPRVIVLGYDGLPLQPVAPPSPDYIPGPENPQTPPVPQDEDEREPMFIQAHDPDYVPEPIYPEYIPLEDDHEFPAEEQPLPPIDSPTAESPGYVTESDPEEDPEEYEDDEPEDGPVDYPMDGGDDGDDDDGDSSRDDANDEDEDEEDEEDEEEEEHLAPADSTTVIPADEPVFPPEGTEPVILPPSTDITIGARITVRPQTSISLPPEAEVERLLTMTTPSPSPPISLSPPSAGERLARCTAPPAHSPPLPPSSGCLTQIQTLRIASTQALIDAVTAALPPPLLPPLPPSLYIPPPVDRRDDIPESEQPPRKRLHLSTLGSRYEVGESSTARPTRGRGIDYGFVSTIDAEERRQGIRDVGYGIRDTWVDPAEAVPEIAPMTMGEVKTRVIELAELHERDTQDLYALLEDAQDRDSVDGGGGGLCFPRGLGSFDRIESGDSSGASDPSQIMAPTTRRGPNTPVNDTNPNNMTPESIQAMIDQALLRNSTNGDGSHSSHGDNRRNVQTARPCFYVDFMKCQHLNFKGAEGVVGLTRWIEKMESVFNISGCAMENQVKFATCTLLGAALTWWNGQIRTLGPEAYAMTWEVLKKKMTDKYCPQGEIKKLEIELWNLKVNGNDVPAYTERFQELTLICTKFVANETEKVDKYISGLPNKIYGNVKSARPKMLDETIELANDLMDQKLRTYAERQSDNKRRAGDSSRNNHGHQQQPFKRQNVAKVYNMGTSKRKPYGGSLPKCNKCHLHHNGPCTQRCHKCNKIGHFARDCRNTGNTNVANTQKGNGATPKGNGCFECGAPGHFKRDCPKLKNKDGGNGNAQGWVYAVGNAEKRGNAPGNPDANVVTGTFLLNNHYASILFDTGADRSFISTAFSSLINIAPTSLENCYDVELADGKLVKIDTIIRGCTLNFLGHPFNIDLMPVELGSFDVIIGMDWLRRCHAVIVCDEKLVQVPYGNETLTFRGNESSNGRESRLTVISCSKAQEYMAKGCQVFLAQISAKKEEDKSERKQIEDVPIVRDFPEVFPEDLPGLPPARPVEFQIDLIPGAAPVARAPYRLAPSEMKELSEQLQELSDKGFIRPSSSPWGAPVLFVKKKDGSFRMCIDYRELNKLTVKNRYPLPRIDDLFDQLQGSSIYSKIDLRSGYHQLRVREQDIPKTAFRTRYGHYEFQVMPFGLTNAPASMTKLTQKDIKFDWGEKGRDAFQLIKQKLCSAPILALPEESEDFVDLGGKDIGIPALIFLTVMEDSLQISGDHFKKLWGRSLRCRLSVAAEPDTSDLSKFSKVGKVAYRLELPQELSRVHHTFHVSNLKKCYADEPLVMPLEGIHVDDKLQFVEEPVEIMEREIKRLKRSRIPLVKVRLDYRQVLSSPGNVKIRSNKNTHNSLQTGLRHPLQGLKL</sequence>
<protein>
    <submittedName>
        <fullName evidence="4">Reverse transcriptase domain-containing protein</fullName>
    </submittedName>
</protein>
<dbReference type="InterPro" id="IPR036875">
    <property type="entry name" value="Znf_CCHC_sf"/>
</dbReference>
<dbReference type="InterPro" id="IPR032567">
    <property type="entry name" value="RTL1-rel"/>
</dbReference>
<dbReference type="SMART" id="SM00343">
    <property type="entry name" value="ZnF_C2HC"/>
    <property type="match status" value="2"/>
</dbReference>
<feature type="compositionally biased region" description="Acidic residues" evidence="2">
    <location>
        <begin position="132"/>
        <end position="150"/>
    </location>
</feature>
<feature type="domain" description="CCHC-type" evidence="3">
    <location>
        <begin position="786"/>
        <end position="802"/>
    </location>
</feature>
<keyword evidence="1" id="KW-0862">Zinc</keyword>
<evidence type="ECO:0000259" key="3">
    <source>
        <dbReference type="PROSITE" id="PS50158"/>
    </source>
</evidence>
<dbReference type="InterPro" id="IPR043128">
    <property type="entry name" value="Rev_trsase/Diguanyl_cyclase"/>
</dbReference>
<feature type="region of interest" description="Disordered" evidence="2">
    <location>
        <begin position="1"/>
        <end position="21"/>
    </location>
</feature>
<feature type="region of interest" description="Disordered" evidence="2">
    <location>
        <begin position="47"/>
        <end position="222"/>
    </location>
</feature>
<dbReference type="PROSITE" id="PS50158">
    <property type="entry name" value="ZF_CCHC"/>
    <property type="match status" value="2"/>
</dbReference>
<keyword evidence="5" id="KW-1185">Reference proteome</keyword>
<feature type="region of interest" description="Disordered" evidence="2">
    <location>
        <begin position="469"/>
        <end position="507"/>
    </location>
</feature>
<keyword evidence="1" id="KW-0479">Metal-binding</keyword>
<dbReference type="InterPro" id="IPR021109">
    <property type="entry name" value="Peptidase_aspartic_dom_sf"/>
</dbReference>
<feature type="compositionally biased region" description="Polar residues" evidence="2">
    <location>
        <begin position="1407"/>
        <end position="1416"/>
    </location>
</feature>
<gene>
    <name evidence="4" type="ORF">Tco_0978858</name>
</gene>
<evidence type="ECO:0000313" key="4">
    <source>
        <dbReference type="EMBL" id="GJT52701.1"/>
    </source>
</evidence>
<feature type="region of interest" description="Disordered" evidence="2">
    <location>
        <begin position="253"/>
        <end position="288"/>
    </location>
</feature>
<dbReference type="SUPFAM" id="SSF56672">
    <property type="entry name" value="DNA/RNA polymerases"/>
    <property type="match status" value="1"/>
</dbReference>
<dbReference type="InterPro" id="IPR056924">
    <property type="entry name" value="SH3_Tf2-1"/>
</dbReference>
<organism evidence="4 5">
    <name type="scientific">Tanacetum coccineum</name>
    <dbReference type="NCBI Taxonomy" id="301880"/>
    <lineage>
        <taxon>Eukaryota</taxon>
        <taxon>Viridiplantae</taxon>
        <taxon>Streptophyta</taxon>
        <taxon>Embryophyta</taxon>
        <taxon>Tracheophyta</taxon>
        <taxon>Spermatophyta</taxon>
        <taxon>Magnoliopsida</taxon>
        <taxon>eudicotyledons</taxon>
        <taxon>Gunneridae</taxon>
        <taxon>Pentapetalae</taxon>
        <taxon>asterids</taxon>
        <taxon>campanulids</taxon>
        <taxon>Asterales</taxon>
        <taxon>Asteraceae</taxon>
        <taxon>Asteroideae</taxon>
        <taxon>Anthemideae</taxon>
        <taxon>Anthemidinae</taxon>
        <taxon>Tanacetum</taxon>
    </lineage>
</organism>
<feature type="compositionally biased region" description="Acidic residues" evidence="2">
    <location>
        <begin position="173"/>
        <end position="190"/>
    </location>
</feature>
<evidence type="ECO:0000256" key="2">
    <source>
        <dbReference type="SAM" id="MobiDB-lite"/>
    </source>
</evidence>
<dbReference type="EMBL" id="BQNB010016520">
    <property type="protein sequence ID" value="GJT52701.1"/>
    <property type="molecule type" value="Genomic_DNA"/>
</dbReference>
<feature type="compositionally biased region" description="Polar residues" evidence="2">
    <location>
        <begin position="1"/>
        <end position="15"/>
    </location>
</feature>
<feature type="region of interest" description="Disordered" evidence="2">
    <location>
        <begin position="1401"/>
        <end position="1427"/>
    </location>
</feature>
<evidence type="ECO:0000256" key="1">
    <source>
        <dbReference type="PROSITE-ProRule" id="PRU00047"/>
    </source>
</evidence>
<reference evidence="4" key="2">
    <citation type="submission" date="2022-01" db="EMBL/GenBank/DDBJ databases">
        <authorList>
            <person name="Yamashiro T."/>
            <person name="Shiraishi A."/>
            <person name="Satake H."/>
            <person name="Nakayama K."/>
        </authorList>
    </citation>
    <scope>NUCLEOTIDE SEQUENCE</scope>
</reference>
<feature type="compositionally biased region" description="Polar residues" evidence="2">
    <location>
        <begin position="473"/>
        <end position="486"/>
    </location>
</feature>
<dbReference type="Pfam" id="PF03732">
    <property type="entry name" value="Retrotrans_gag"/>
    <property type="match status" value="1"/>
</dbReference>
<feature type="compositionally biased region" description="Polar residues" evidence="2">
    <location>
        <begin position="734"/>
        <end position="747"/>
    </location>
</feature>
<dbReference type="InterPro" id="IPR001878">
    <property type="entry name" value="Znf_CCHC"/>
</dbReference>
<evidence type="ECO:0000313" key="5">
    <source>
        <dbReference type="Proteomes" id="UP001151760"/>
    </source>
</evidence>
<dbReference type="PANTHER" id="PTHR15503:SF45">
    <property type="entry name" value="RNA-DIRECTED DNA POLYMERASE HOMOLOG"/>
    <property type="match status" value="1"/>
</dbReference>
<dbReference type="InterPro" id="IPR043502">
    <property type="entry name" value="DNA/RNA_pol_sf"/>
</dbReference>